<dbReference type="Proteomes" id="UP000182498">
    <property type="component" value="Unassembled WGS sequence"/>
</dbReference>
<gene>
    <name evidence="4" type="ORF">CVA01_10740</name>
    <name evidence="3" type="ORF">CVAR292_00515</name>
</gene>
<reference evidence="3" key="2">
    <citation type="submission" date="2015-11" db="EMBL/GenBank/DDBJ databases">
        <authorList>
            <person name="Zhang Y."/>
            <person name="Guo Z."/>
        </authorList>
    </citation>
    <scope>NUCLEOTIDE SEQUENCE [LARGE SCALE GENOMIC DNA]</scope>
    <source>
        <strain evidence="3">Mu292</strain>
    </source>
</reference>
<organism evidence="3 5">
    <name type="scientific">Corynebacterium variabile</name>
    <dbReference type="NCBI Taxonomy" id="1727"/>
    <lineage>
        <taxon>Bacteria</taxon>
        <taxon>Bacillati</taxon>
        <taxon>Actinomycetota</taxon>
        <taxon>Actinomycetes</taxon>
        <taxon>Mycobacteriales</taxon>
        <taxon>Corynebacteriaceae</taxon>
        <taxon>Corynebacterium</taxon>
    </lineage>
</organism>
<dbReference type="PROSITE" id="PS50075">
    <property type="entry name" value="CARRIER"/>
    <property type="match status" value="1"/>
</dbReference>
<evidence type="ECO:0000313" key="5">
    <source>
        <dbReference type="Proteomes" id="UP000182498"/>
    </source>
</evidence>
<dbReference type="Proteomes" id="UP000319986">
    <property type="component" value="Unassembled WGS sequence"/>
</dbReference>
<evidence type="ECO:0000313" key="4">
    <source>
        <dbReference type="EMBL" id="GEC85760.1"/>
    </source>
</evidence>
<evidence type="ECO:0000313" key="6">
    <source>
        <dbReference type="Proteomes" id="UP000319986"/>
    </source>
</evidence>
<dbReference type="OMA" id="IEDEDIW"/>
<dbReference type="Pfam" id="PF00550">
    <property type="entry name" value="PP-binding"/>
    <property type="match status" value="1"/>
</dbReference>
<dbReference type="OrthoDB" id="9984840at2"/>
<proteinExistence type="predicted"/>
<reference evidence="5" key="1">
    <citation type="submission" date="2015-11" db="EMBL/GenBank/DDBJ databases">
        <authorList>
            <person name="Dugat-Bony E."/>
        </authorList>
    </citation>
    <scope>NUCLEOTIDE SEQUENCE [LARGE SCALE GENOMIC DNA]</scope>
    <source>
        <strain evidence="5">Mu292</strain>
    </source>
</reference>
<dbReference type="EMBL" id="BJNT01000007">
    <property type="protein sequence ID" value="GEC85760.1"/>
    <property type="molecule type" value="Genomic_DNA"/>
</dbReference>
<keyword evidence="5" id="KW-1185">Reference proteome</keyword>
<name>A0A0X2NKC9_9CORY</name>
<dbReference type="InterPro" id="IPR036736">
    <property type="entry name" value="ACP-like_sf"/>
</dbReference>
<reference evidence="4 6" key="3">
    <citation type="submission" date="2019-06" db="EMBL/GenBank/DDBJ databases">
        <title>Whole genome shotgun sequence of Corynebacterium variabile NBRC 15286.</title>
        <authorList>
            <person name="Hosoyama A."/>
            <person name="Uohara A."/>
            <person name="Ohji S."/>
            <person name="Ichikawa N."/>
        </authorList>
    </citation>
    <scope>NUCLEOTIDE SEQUENCE [LARGE SCALE GENOMIC DNA]</scope>
    <source>
        <strain evidence="4 6">NBRC 15286</strain>
    </source>
</reference>
<feature type="region of interest" description="Disordered" evidence="1">
    <location>
        <begin position="1"/>
        <end position="30"/>
    </location>
</feature>
<evidence type="ECO:0000259" key="2">
    <source>
        <dbReference type="PROSITE" id="PS50075"/>
    </source>
</evidence>
<protein>
    <submittedName>
        <fullName evidence="3">Acyl carrier protein</fullName>
    </submittedName>
</protein>
<sequence>MEISREAQEKLARALGGGSSDDQSESAADAVEDVTTLGRIARIIEDVSGVDKEVVTAESDLTADLDLSSVSLIEISVKMEDALRVRIEDEDIWSAKTVSDLVDLAENPKGSSPA</sequence>
<dbReference type="Gene3D" id="1.10.1200.10">
    <property type="entry name" value="ACP-like"/>
    <property type="match status" value="1"/>
</dbReference>
<dbReference type="InterPro" id="IPR009081">
    <property type="entry name" value="PP-bd_ACP"/>
</dbReference>
<accession>A0A0X2NKC9</accession>
<evidence type="ECO:0000313" key="3">
    <source>
        <dbReference type="EMBL" id="CUU65198.1"/>
    </source>
</evidence>
<dbReference type="RefSeq" id="WP_014009623.1">
    <property type="nucleotide sequence ID" value="NZ_BJNT01000007.1"/>
</dbReference>
<dbReference type="EMBL" id="FAUH01000003">
    <property type="protein sequence ID" value="CUU65198.1"/>
    <property type="molecule type" value="Genomic_DNA"/>
</dbReference>
<dbReference type="GeneID" id="82887218"/>
<feature type="compositionally biased region" description="Basic and acidic residues" evidence="1">
    <location>
        <begin position="1"/>
        <end position="12"/>
    </location>
</feature>
<evidence type="ECO:0000256" key="1">
    <source>
        <dbReference type="SAM" id="MobiDB-lite"/>
    </source>
</evidence>
<dbReference type="AlphaFoldDB" id="A0A0X2NKC9"/>
<feature type="domain" description="Carrier" evidence="2">
    <location>
        <begin position="34"/>
        <end position="109"/>
    </location>
</feature>
<dbReference type="SUPFAM" id="SSF47336">
    <property type="entry name" value="ACP-like"/>
    <property type="match status" value="1"/>
</dbReference>